<evidence type="ECO:0000313" key="3">
    <source>
        <dbReference type="Proteomes" id="UP000294003"/>
    </source>
</evidence>
<feature type="compositionally biased region" description="Basic and acidic residues" evidence="1">
    <location>
        <begin position="160"/>
        <end position="181"/>
    </location>
</feature>
<reference evidence="2 3" key="1">
    <citation type="submission" date="2018-06" db="EMBL/GenBank/DDBJ databases">
        <title>Complete Genomes of Monosporascus.</title>
        <authorList>
            <person name="Robinson A.J."/>
            <person name="Natvig D.O."/>
        </authorList>
    </citation>
    <scope>NUCLEOTIDE SEQUENCE [LARGE SCALE GENOMIC DNA]</scope>
    <source>
        <strain evidence="2 3">CBS 609.92</strain>
    </source>
</reference>
<gene>
    <name evidence="2" type="ORF">DL762_008262</name>
</gene>
<name>A0ABY0H0Y3_9PEZI</name>
<dbReference type="EMBL" id="QJNS01000338">
    <property type="protein sequence ID" value="RYO79246.1"/>
    <property type="molecule type" value="Genomic_DNA"/>
</dbReference>
<sequence length="201" mass="22959">MVDYETWFWSMYVHIDTPSEGPGDPNNPYPAGNLDPAQQLLDFVFPGENRNVAQTLEASPPWTWEGAEKFPGFQELLFAISKVEDDVNATVVPFNMLRSFHPKATAYMEHKTLLFAAMAKNRDPVTTGNGGGAKYTERCKDWDIKEDRHLVGTCIDENGKETRTGRKREREGNENGKETRTGRKRELRRTWVFVCVTIMEP</sequence>
<protein>
    <submittedName>
        <fullName evidence="2">Uncharacterized protein</fullName>
    </submittedName>
</protein>
<comment type="caution">
    <text evidence="2">The sequence shown here is derived from an EMBL/GenBank/DDBJ whole genome shotgun (WGS) entry which is preliminary data.</text>
</comment>
<accession>A0ABY0H0Y3</accession>
<feature type="region of interest" description="Disordered" evidence="1">
    <location>
        <begin position="160"/>
        <end position="183"/>
    </location>
</feature>
<proteinExistence type="predicted"/>
<organism evidence="2 3">
    <name type="scientific">Monosporascus cannonballus</name>
    <dbReference type="NCBI Taxonomy" id="155416"/>
    <lineage>
        <taxon>Eukaryota</taxon>
        <taxon>Fungi</taxon>
        <taxon>Dikarya</taxon>
        <taxon>Ascomycota</taxon>
        <taxon>Pezizomycotina</taxon>
        <taxon>Sordariomycetes</taxon>
        <taxon>Xylariomycetidae</taxon>
        <taxon>Xylariales</taxon>
        <taxon>Xylariales incertae sedis</taxon>
        <taxon>Monosporascus</taxon>
    </lineage>
</organism>
<evidence type="ECO:0000256" key="1">
    <source>
        <dbReference type="SAM" id="MobiDB-lite"/>
    </source>
</evidence>
<keyword evidence="3" id="KW-1185">Reference proteome</keyword>
<evidence type="ECO:0000313" key="2">
    <source>
        <dbReference type="EMBL" id="RYO79246.1"/>
    </source>
</evidence>
<dbReference type="Proteomes" id="UP000294003">
    <property type="component" value="Unassembled WGS sequence"/>
</dbReference>